<sequence>MVNFEKLCDVYASDLAKGGNAKGPGEQEVAEDEPFPNEAHMNSEPAGGVHEQTKDDNSTSSSGKQGRKRVYADSDGLETGLLNMSNSFAKYLESEKKNANTMADIGKNPPRLDDDQVVMAVRIIGRDPEDSDLFLQMEDRYKVIFVKQELEAAKNKLKDA</sequence>
<organism evidence="2 3">
    <name type="scientific">Panicum hallii var. hallii</name>
    <dbReference type="NCBI Taxonomy" id="1504633"/>
    <lineage>
        <taxon>Eukaryota</taxon>
        <taxon>Viridiplantae</taxon>
        <taxon>Streptophyta</taxon>
        <taxon>Embryophyta</taxon>
        <taxon>Tracheophyta</taxon>
        <taxon>Spermatophyta</taxon>
        <taxon>Magnoliopsida</taxon>
        <taxon>Liliopsida</taxon>
        <taxon>Poales</taxon>
        <taxon>Poaceae</taxon>
        <taxon>PACMAD clade</taxon>
        <taxon>Panicoideae</taxon>
        <taxon>Panicodae</taxon>
        <taxon>Paniceae</taxon>
        <taxon>Panicinae</taxon>
        <taxon>Panicum</taxon>
        <taxon>Panicum sect. Panicum</taxon>
    </lineage>
</organism>
<dbReference type="OrthoDB" id="695318at2759"/>
<evidence type="ECO:0000313" key="2">
    <source>
        <dbReference type="EMBL" id="PUZ69284.1"/>
    </source>
</evidence>
<dbReference type="EMBL" id="CM009750">
    <property type="protein sequence ID" value="PUZ69284.1"/>
    <property type="molecule type" value="Genomic_DNA"/>
</dbReference>
<evidence type="ECO:0000313" key="3">
    <source>
        <dbReference type="Proteomes" id="UP000244336"/>
    </source>
</evidence>
<dbReference type="AlphaFoldDB" id="A0A2T7EN75"/>
<accession>A0A2T7EN75</accession>
<dbReference type="Gramene" id="PUZ69284">
    <property type="protein sequence ID" value="PUZ69284"/>
    <property type="gene ID" value="GQ55_2G095000"/>
</dbReference>
<keyword evidence="3" id="KW-1185">Reference proteome</keyword>
<evidence type="ECO:0000256" key="1">
    <source>
        <dbReference type="SAM" id="MobiDB-lite"/>
    </source>
</evidence>
<gene>
    <name evidence="2" type="ORF">GQ55_2G095000</name>
</gene>
<name>A0A2T7EN75_9POAL</name>
<protein>
    <submittedName>
        <fullName evidence="2">Uncharacterized protein</fullName>
    </submittedName>
</protein>
<proteinExistence type="predicted"/>
<feature type="region of interest" description="Disordered" evidence="1">
    <location>
        <begin position="15"/>
        <end position="75"/>
    </location>
</feature>
<dbReference type="Proteomes" id="UP000244336">
    <property type="component" value="Chromosome 2"/>
</dbReference>
<reference evidence="2 3" key="1">
    <citation type="submission" date="2018-04" db="EMBL/GenBank/DDBJ databases">
        <title>WGS assembly of Panicum hallii var. hallii HAL2.</title>
        <authorList>
            <person name="Lovell J."/>
            <person name="Jenkins J."/>
            <person name="Lowry D."/>
            <person name="Mamidi S."/>
            <person name="Sreedasyam A."/>
            <person name="Weng X."/>
            <person name="Barry K."/>
            <person name="Bonette J."/>
            <person name="Campitelli B."/>
            <person name="Daum C."/>
            <person name="Gordon S."/>
            <person name="Gould B."/>
            <person name="Lipzen A."/>
            <person name="MacQueen A."/>
            <person name="Palacio-Mejia J."/>
            <person name="Plott C."/>
            <person name="Shakirov E."/>
            <person name="Shu S."/>
            <person name="Yoshinaga Y."/>
            <person name="Zane M."/>
            <person name="Rokhsar D."/>
            <person name="Grimwood J."/>
            <person name="Schmutz J."/>
            <person name="Juenger T."/>
        </authorList>
    </citation>
    <scope>NUCLEOTIDE SEQUENCE [LARGE SCALE GENOMIC DNA]</scope>
    <source>
        <strain evidence="3">cv. HAL2</strain>
    </source>
</reference>